<dbReference type="SUPFAM" id="SSF47598">
    <property type="entry name" value="Ribbon-helix-helix"/>
    <property type="match status" value="1"/>
</dbReference>
<name>A0A518AT90_9BACT</name>
<dbReference type="KEGG" id="amuc:Pan181_41300"/>
<proteinExistence type="predicted"/>
<organism evidence="1 2">
    <name type="scientific">Aeoliella mucimassa</name>
    <dbReference type="NCBI Taxonomy" id="2527972"/>
    <lineage>
        <taxon>Bacteria</taxon>
        <taxon>Pseudomonadati</taxon>
        <taxon>Planctomycetota</taxon>
        <taxon>Planctomycetia</taxon>
        <taxon>Pirellulales</taxon>
        <taxon>Lacipirellulaceae</taxon>
        <taxon>Aeoliella</taxon>
    </lineage>
</organism>
<reference evidence="1 2" key="1">
    <citation type="submission" date="2019-02" db="EMBL/GenBank/DDBJ databases">
        <title>Deep-cultivation of Planctomycetes and their phenomic and genomic characterization uncovers novel biology.</title>
        <authorList>
            <person name="Wiegand S."/>
            <person name="Jogler M."/>
            <person name="Boedeker C."/>
            <person name="Pinto D."/>
            <person name="Vollmers J."/>
            <person name="Rivas-Marin E."/>
            <person name="Kohn T."/>
            <person name="Peeters S.H."/>
            <person name="Heuer A."/>
            <person name="Rast P."/>
            <person name="Oberbeckmann S."/>
            <person name="Bunk B."/>
            <person name="Jeske O."/>
            <person name="Meyerdierks A."/>
            <person name="Storesund J.E."/>
            <person name="Kallscheuer N."/>
            <person name="Luecker S."/>
            <person name="Lage O.M."/>
            <person name="Pohl T."/>
            <person name="Merkel B.J."/>
            <person name="Hornburger P."/>
            <person name="Mueller R.-W."/>
            <person name="Bruemmer F."/>
            <person name="Labrenz M."/>
            <person name="Spormann A.M."/>
            <person name="Op den Camp H."/>
            <person name="Overmann J."/>
            <person name="Amann R."/>
            <person name="Jetten M.S.M."/>
            <person name="Mascher T."/>
            <person name="Medema M.H."/>
            <person name="Devos D.P."/>
            <person name="Kaster A.-K."/>
            <person name="Ovreas L."/>
            <person name="Rohde M."/>
            <person name="Galperin M.Y."/>
            <person name="Jogler C."/>
        </authorList>
    </citation>
    <scope>NUCLEOTIDE SEQUENCE [LARGE SCALE GENOMIC DNA]</scope>
    <source>
        <strain evidence="1 2">Pan181</strain>
    </source>
</reference>
<dbReference type="AlphaFoldDB" id="A0A518AT90"/>
<dbReference type="EMBL" id="CP036278">
    <property type="protein sequence ID" value="QDU57907.1"/>
    <property type="molecule type" value="Genomic_DNA"/>
</dbReference>
<dbReference type="InterPro" id="IPR010985">
    <property type="entry name" value="Ribbon_hlx_hlx"/>
</dbReference>
<sequence>MDYTIHNVNDSLDAAIQERAREESKSVNVVLLEALTRGLSSKPSAPVAGELADIFPGVPLEPEVLKAIGDQRRVEPEIWQ</sequence>
<keyword evidence="2" id="KW-1185">Reference proteome</keyword>
<dbReference type="Proteomes" id="UP000315750">
    <property type="component" value="Chromosome"/>
</dbReference>
<dbReference type="GO" id="GO:0006355">
    <property type="term" value="P:regulation of DNA-templated transcription"/>
    <property type="evidence" value="ECO:0007669"/>
    <property type="project" value="InterPro"/>
</dbReference>
<protein>
    <submittedName>
        <fullName evidence="1">Uncharacterized protein</fullName>
    </submittedName>
</protein>
<evidence type="ECO:0000313" key="2">
    <source>
        <dbReference type="Proteomes" id="UP000315750"/>
    </source>
</evidence>
<evidence type="ECO:0000313" key="1">
    <source>
        <dbReference type="EMBL" id="QDU57907.1"/>
    </source>
</evidence>
<accession>A0A518AT90</accession>
<gene>
    <name evidence="1" type="ORF">Pan181_41300</name>
</gene>
<dbReference type="RefSeq" id="WP_145249359.1">
    <property type="nucleotide sequence ID" value="NZ_CP036278.1"/>
</dbReference>